<keyword evidence="2" id="KW-1185">Reference proteome</keyword>
<reference evidence="2" key="1">
    <citation type="submission" date="2016-11" db="EMBL/GenBank/DDBJ databases">
        <authorList>
            <person name="Varghese N."/>
            <person name="Submissions S."/>
        </authorList>
    </citation>
    <scope>NUCLEOTIDE SEQUENCE [LARGE SCALE GENOMIC DNA]</scope>
    <source>
        <strain evidence="2">DSM 19858</strain>
    </source>
</reference>
<name>A0A1M6HSJ5_9FLAO</name>
<dbReference type="AlphaFoldDB" id="A0A1M6HSJ5"/>
<dbReference type="OrthoDB" id="1439363at2"/>
<sequence length="126" mass="14086">MPKLTSEQVKQLADNMLHMTNALGDYRYENFDKLTEDENKKIKEIHGQMLNYTTELYTKSALLTMEDIESSLAQIDTISAKTRQLYKSLTGVQNVIDQATGVLKIAAAILSLDTTQISASIKKMIG</sequence>
<dbReference type="EMBL" id="FQYU01000003">
    <property type="protein sequence ID" value="SHJ25155.1"/>
    <property type="molecule type" value="Genomic_DNA"/>
</dbReference>
<gene>
    <name evidence="1" type="ORF">SAMN04488513_103161</name>
</gene>
<dbReference type="STRING" id="192903.SAMN04488513_103161"/>
<organism evidence="1 2">
    <name type="scientific">Pseudozobellia thermophila</name>
    <dbReference type="NCBI Taxonomy" id="192903"/>
    <lineage>
        <taxon>Bacteria</taxon>
        <taxon>Pseudomonadati</taxon>
        <taxon>Bacteroidota</taxon>
        <taxon>Flavobacteriia</taxon>
        <taxon>Flavobacteriales</taxon>
        <taxon>Flavobacteriaceae</taxon>
        <taxon>Pseudozobellia</taxon>
    </lineage>
</organism>
<accession>A0A1M6HSJ5</accession>
<dbReference type="Proteomes" id="UP000184543">
    <property type="component" value="Unassembled WGS sequence"/>
</dbReference>
<evidence type="ECO:0000313" key="2">
    <source>
        <dbReference type="Proteomes" id="UP000184543"/>
    </source>
</evidence>
<dbReference type="RefSeq" id="WP_139278099.1">
    <property type="nucleotide sequence ID" value="NZ_FQYU01000003.1"/>
</dbReference>
<evidence type="ECO:0000313" key="1">
    <source>
        <dbReference type="EMBL" id="SHJ25155.1"/>
    </source>
</evidence>
<proteinExistence type="predicted"/>
<protein>
    <submittedName>
        <fullName evidence="1">Uncharacterized protein</fullName>
    </submittedName>
</protein>